<comment type="caution">
    <text evidence="1">The sequence shown here is derived from an EMBL/GenBank/DDBJ whole genome shotgun (WGS) entry which is preliminary data.</text>
</comment>
<dbReference type="RefSeq" id="WP_075903598.1">
    <property type="nucleotide sequence ID" value="NZ_MKZS01000001.1"/>
</dbReference>
<keyword evidence="2" id="KW-1185">Reference proteome</keyword>
<dbReference type="Gene3D" id="3.30.559.10">
    <property type="entry name" value="Chloramphenicol acetyltransferase-like domain"/>
    <property type="match status" value="1"/>
</dbReference>
<dbReference type="Proteomes" id="UP000186657">
    <property type="component" value="Unassembled WGS sequence"/>
</dbReference>
<evidence type="ECO:0000313" key="1">
    <source>
        <dbReference type="EMBL" id="OLT61990.1"/>
    </source>
</evidence>
<organism evidence="1 2">
    <name type="scientific">Moorena bouillonii PNG</name>
    <dbReference type="NCBI Taxonomy" id="568701"/>
    <lineage>
        <taxon>Bacteria</taxon>
        <taxon>Bacillati</taxon>
        <taxon>Cyanobacteriota</taxon>
        <taxon>Cyanophyceae</taxon>
        <taxon>Coleofasciculales</taxon>
        <taxon>Coleofasciculaceae</taxon>
        <taxon>Moorena</taxon>
    </lineage>
</organism>
<name>A0A1U7N7R4_9CYAN</name>
<accession>A0A1U7N7R4</accession>
<sequence>MNLQERIESLEARIYSPSDFPLAQLSQPELDSLLTLINYRNLESIYPLSPMQEGMLFESLYAPESALLNMKMV</sequence>
<dbReference type="EMBL" id="MKZS01000001">
    <property type="protein sequence ID" value="OLT61990.1"/>
    <property type="molecule type" value="Genomic_DNA"/>
</dbReference>
<evidence type="ECO:0000313" key="2">
    <source>
        <dbReference type="Proteomes" id="UP000186657"/>
    </source>
</evidence>
<reference evidence="1 2" key="1">
    <citation type="submission" date="2016-10" db="EMBL/GenBank/DDBJ databases">
        <title>Comparative genomics uncovers the prolific and rare metabolic potential of the cyanobacterial genus Moorea.</title>
        <authorList>
            <person name="Leao T."/>
            <person name="Castelao G."/>
            <person name="Korobeynikov A."/>
            <person name="Monroe E.A."/>
            <person name="Podell S."/>
            <person name="Glukhov E."/>
            <person name="Allen E."/>
            <person name="Gerwick W.H."/>
            <person name="Gerwick L."/>
        </authorList>
    </citation>
    <scope>NUCLEOTIDE SEQUENCE [LARGE SCALE GENOMIC DNA]</scope>
    <source>
        <strain evidence="1 2">PNG5-198</strain>
    </source>
</reference>
<proteinExistence type="predicted"/>
<protein>
    <submittedName>
        <fullName evidence="1">Uncharacterized protein</fullName>
    </submittedName>
</protein>
<gene>
    <name evidence="1" type="ORF">BJP37_26145</name>
</gene>
<dbReference type="InterPro" id="IPR023213">
    <property type="entry name" value="CAT-like_dom_sf"/>
</dbReference>
<dbReference type="AlphaFoldDB" id="A0A1U7N7R4"/>